<dbReference type="EMBL" id="LXQA010240857">
    <property type="protein sequence ID" value="MCI37105.1"/>
    <property type="molecule type" value="Genomic_DNA"/>
</dbReference>
<dbReference type="Proteomes" id="UP000265520">
    <property type="component" value="Unassembled WGS sequence"/>
</dbReference>
<proteinExistence type="predicted"/>
<sequence>MSSGSKNGQKSTKVNLVNSGLREAQPGLRGAQLAEAKTCQPSLACARLHTYGSKALQGRFLPKSSQVHFELAKMAY</sequence>
<evidence type="ECO:0000313" key="1">
    <source>
        <dbReference type="EMBL" id="MCI37105.1"/>
    </source>
</evidence>
<comment type="caution">
    <text evidence="1">The sequence shown here is derived from an EMBL/GenBank/DDBJ whole genome shotgun (WGS) entry which is preliminary data.</text>
</comment>
<evidence type="ECO:0000313" key="2">
    <source>
        <dbReference type="Proteomes" id="UP000265520"/>
    </source>
</evidence>
<dbReference type="AlphaFoldDB" id="A0A392RNG8"/>
<reference evidence="1 2" key="1">
    <citation type="journal article" date="2018" name="Front. Plant Sci.">
        <title>Red Clover (Trifolium pratense) and Zigzag Clover (T. medium) - A Picture of Genomic Similarities and Differences.</title>
        <authorList>
            <person name="Dluhosova J."/>
            <person name="Istvanek J."/>
            <person name="Nedelnik J."/>
            <person name="Repkova J."/>
        </authorList>
    </citation>
    <scope>NUCLEOTIDE SEQUENCE [LARGE SCALE GENOMIC DNA]</scope>
    <source>
        <strain evidence="2">cv. 10/8</strain>
        <tissue evidence="1">Leaf</tissue>
    </source>
</reference>
<protein>
    <submittedName>
        <fullName evidence="1">Uncharacterized protein</fullName>
    </submittedName>
</protein>
<accession>A0A392RNG8</accession>
<organism evidence="1 2">
    <name type="scientific">Trifolium medium</name>
    <dbReference type="NCBI Taxonomy" id="97028"/>
    <lineage>
        <taxon>Eukaryota</taxon>
        <taxon>Viridiplantae</taxon>
        <taxon>Streptophyta</taxon>
        <taxon>Embryophyta</taxon>
        <taxon>Tracheophyta</taxon>
        <taxon>Spermatophyta</taxon>
        <taxon>Magnoliopsida</taxon>
        <taxon>eudicotyledons</taxon>
        <taxon>Gunneridae</taxon>
        <taxon>Pentapetalae</taxon>
        <taxon>rosids</taxon>
        <taxon>fabids</taxon>
        <taxon>Fabales</taxon>
        <taxon>Fabaceae</taxon>
        <taxon>Papilionoideae</taxon>
        <taxon>50 kb inversion clade</taxon>
        <taxon>NPAAA clade</taxon>
        <taxon>Hologalegina</taxon>
        <taxon>IRL clade</taxon>
        <taxon>Trifolieae</taxon>
        <taxon>Trifolium</taxon>
    </lineage>
</organism>
<keyword evidence="2" id="KW-1185">Reference proteome</keyword>
<name>A0A392RNG8_9FABA</name>